<evidence type="ECO:0000256" key="1">
    <source>
        <dbReference type="SAM" id="SignalP"/>
    </source>
</evidence>
<evidence type="ECO:0000313" key="3">
    <source>
        <dbReference type="EMBL" id="CAF1249609.1"/>
    </source>
</evidence>
<evidence type="ECO:0000313" key="2">
    <source>
        <dbReference type="EMBL" id="CAF1216500.1"/>
    </source>
</evidence>
<dbReference type="Proteomes" id="UP000663832">
    <property type="component" value="Unassembled WGS sequence"/>
</dbReference>
<evidence type="ECO:0000313" key="5">
    <source>
        <dbReference type="Proteomes" id="UP000663877"/>
    </source>
</evidence>
<evidence type="ECO:0008006" key="6">
    <source>
        <dbReference type="Google" id="ProtNLM"/>
    </source>
</evidence>
<keyword evidence="4" id="KW-1185">Reference proteome</keyword>
<dbReference type="EMBL" id="CAJNOI010000341">
    <property type="protein sequence ID" value="CAF1249609.1"/>
    <property type="molecule type" value="Genomic_DNA"/>
</dbReference>
<evidence type="ECO:0000313" key="4">
    <source>
        <dbReference type="Proteomes" id="UP000663832"/>
    </source>
</evidence>
<sequence length="94" mass="10668">MHLATIRLFIILGIALAVSEASYVLCLQRVPIFTCAKMSCPDVGWAITSKRYPSNCFEIEILSGRKQKWYKIELPNRNHGYVTDHHCSGKVPQC</sequence>
<organism evidence="3 5">
    <name type="scientific">Adineta steineri</name>
    <dbReference type="NCBI Taxonomy" id="433720"/>
    <lineage>
        <taxon>Eukaryota</taxon>
        <taxon>Metazoa</taxon>
        <taxon>Spiralia</taxon>
        <taxon>Gnathifera</taxon>
        <taxon>Rotifera</taxon>
        <taxon>Eurotatoria</taxon>
        <taxon>Bdelloidea</taxon>
        <taxon>Adinetida</taxon>
        <taxon>Adinetidae</taxon>
        <taxon>Adineta</taxon>
    </lineage>
</organism>
<dbReference type="AlphaFoldDB" id="A0A814ZX44"/>
<dbReference type="Proteomes" id="UP000663877">
    <property type="component" value="Unassembled WGS sequence"/>
</dbReference>
<comment type="caution">
    <text evidence="3">The sequence shown here is derived from an EMBL/GenBank/DDBJ whole genome shotgun (WGS) entry which is preliminary data.</text>
</comment>
<protein>
    <recommendedName>
        <fullName evidence="6">SH3b domain-containing protein</fullName>
    </recommendedName>
</protein>
<reference evidence="3" key="1">
    <citation type="submission" date="2021-02" db="EMBL/GenBank/DDBJ databases">
        <authorList>
            <person name="Nowell W R."/>
        </authorList>
    </citation>
    <scope>NUCLEOTIDE SEQUENCE</scope>
</reference>
<feature type="chain" id="PRO_5036226743" description="SH3b domain-containing protein" evidence="1">
    <location>
        <begin position="22"/>
        <end position="94"/>
    </location>
</feature>
<dbReference type="EMBL" id="CAJNOM010000199">
    <property type="protein sequence ID" value="CAF1216500.1"/>
    <property type="molecule type" value="Genomic_DNA"/>
</dbReference>
<feature type="signal peptide" evidence="1">
    <location>
        <begin position="1"/>
        <end position="21"/>
    </location>
</feature>
<name>A0A814ZX44_9BILA</name>
<keyword evidence="1" id="KW-0732">Signal</keyword>
<gene>
    <name evidence="3" type="ORF">BJG266_LOCUS29511</name>
    <name evidence="2" type="ORF">QVE165_LOCUS26656</name>
</gene>
<proteinExistence type="predicted"/>
<accession>A0A814ZX44</accession>